<proteinExistence type="predicted"/>
<evidence type="ECO:0000313" key="2">
    <source>
        <dbReference type="Proteomes" id="UP000542342"/>
    </source>
</evidence>
<keyword evidence="2" id="KW-1185">Reference proteome</keyword>
<dbReference type="AlphaFoldDB" id="A0A7V8VET5"/>
<dbReference type="RefSeq" id="WP_194538171.1">
    <property type="nucleotide sequence ID" value="NZ_JACEFB010000007.1"/>
</dbReference>
<comment type="caution">
    <text evidence="1">The sequence shown here is derived from an EMBL/GenBank/DDBJ whole genome shotgun (WGS) entry which is preliminary data.</text>
</comment>
<gene>
    <name evidence="1" type="ORF">H0921_11215</name>
</gene>
<name>A0A7V8VET5_9BACT</name>
<protein>
    <submittedName>
        <fullName evidence="1">Uncharacterized protein</fullName>
    </submittedName>
</protein>
<accession>A0A7V8VET5</accession>
<organism evidence="1 2">
    <name type="scientific">Thermogemmata fonticola</name>
    <dbReference type="NCBI Taxonomy" id="2755323"/>
    <lineage>
        <taxon>Bacteria</taxon>
        <taxon>Pseudomonadati</taxon>
        <taxon>Planctomycetota</taxon>
        <taxon>Planctomycetia</taxon>
        <taxon>Gemmatales</taxon>
        <taxon>Gemmataceae</taxon>
        <taxon>Thermogemmata</taxon>
    </lineage>
</organism>
<reference evidence="1 2" key="1">
    <citation type="submission" date="2020-07" db="EMBL/GenBank/DDBJ databases">
        <title>Thermogemmata thermophila gen. nov., sp. nov., a novel moderate thermophilic planctomycete from a Kamchatka hot spring.</title>
        <authorList>
            <person name="Elcheninov A.G."/>
            <person name="Podosokorskaya O.A."/>
            <person name="Kovaleva O.L."/>
            <person name="Novikov A."/>
            <person name="Bonch-Osmolovskaya E.A."/>
            <person name="Toshchakov S.V."/>
            <person name="Kublanov I.V."/>
        </authorList>
    </citation>
    <scope>NUCLEOTIDE SEQUENCE [LARGE SCALE GENOMIC DNA]</scope>
    <source>
        <strain evidence="1 2">2918</strain>
    </source>
</reference>
<dbReference type="Proteomes" id="UP000542342">
    <property type="component" value="Unassembled WGS sequence"/>
</dbReference>
<evidence type="ECO:0000313" key="1">
    <source>
        <dbReference type="EMBL" id="MBA2226729.1"/>
    </source>
</evidence>
<sequence length="180" mass="20579">MSSEVYFYFNGREPAGVVYNWGEFCWWARQHGPLGKALQALIEHDQTVPAAEVERDLIACFQRAKEWPDEAEQFLETVLCRVFDNPTIGIGYNAPEEEREKREDRLFSARPLIVRLADHAQRGEEAWRPVKERAVLLVEIAGLLLTPRSELSTEPDEDGYSELDRHDSELAAALALLPQK</sequence>
<dbReference type="EMBL" id="JACEFB010000007">
    <property type="protein sequence ID" value="MBA2226729.1"/>
    <property type="molecule type" value="Genomic_DNA"/>
</dbReference>